<reference evidence="1 2" key="1">
    <citation type="submission" date="2016-10" db="EMBL/GenBank/DDBJ databases">
        <authorList>
            <person name="de Groot N.N."/>
        </authorList>
    </citation>
    <scope>NUCLEOTIDE SEQUENCE [LARGE SCALE GENOMIC DNA]</scope>
    <source>
        <strain evidence="2">E92,LMG 26720,CCM 7988</strain>
    </source>
</reference>
<evidence type="ECO:0000313" key="2">
    <source>
        <dbReference type="Proteomes" id="UP000199306"/>
    </source>
</evidence>
<organism evidence="1 2">
    <name type="scientific">Pseudarcicella hirudinis</name>
    <dbReference type="NCBI Taxonomy" id="1079859"/>
    <lineage>
        <taxon>Bacteria</taxon>
        <taxon>Pseudomonadati</taxon>
        <taxon>Bacteroidota</taxon>
        <taxon>Cytophagia</taxon>
        <taxon>Cytophagales</taxon>
        <taxon>Flectobacillaceae</taxon>
        <taxon>Pseudarcicella</taxon>
    </lineage>
</organism>
<accession>A0A1I5MVL0</accession>
<keyword evidence="2" id="KW-1185">Reference proteome</keyword>
<dbReference type="EMBL" id="FOXH01000001">
    <property type="protein sequence ID" value="SFP13609.1"/>
    <property type="molecule type" value="Genomic_DNA"/>
</dbReference>
<evidence type="ECO:0000313" key="1">
    <source>
        <dbReference type="EMBL" id="SFP13609.1"/>
    </source>
</evidence>
<proteinExistence type="predicted"/>
<gene>
    <name evidence="1" type="ORF">SAMN04515674_101469</name>
</gene>
<protein>
    <submittedName>
        <fullName evidence="1">Uncharacterized protein</fullName>
    </submittedName>
</protein>
<dbReference type="STRING" id="1079859.SAMN04515674_101469"/>
<sequence length="336" mass="36930">MVSFNLAKLIEFLLPEDNRNSVNINFISSLFTDIAAINNNAISELAKQEERLRVTPQEGSLAAAIKKYFNVQIAFDDPLKEIYSGLVTVAVIIPTDTSKLTELAIREFLSHFCIGSKYMAVIRDDVNKYIPVQVTWSITRVDLQEVSGTMIATVVVNNPASKQLSYRKNQGDEQSNNAFNVVPGQTYIFYVSELSNTGVLIAARSISLTIPTAGTNPTGWTYGETGYGASVPVVDESAGWTYGETGGDVQISYDSTARITSVTFAKLGDVTYATVNYVNPDNYVLSFKVSAGGFTDSNSFPVTDFHRQTGQFQLRAFYAPTNTFYFSTTYVTVPNL</sequence>
<name>A0A1I5MVL0_9BACT</name>
<dbReference type="Proteomes" id="UP000199306">
    <property type="component" value="Unassembled WGS sequence"/>
</dbReference>
<dbReference type="AlphaFoldDB" id="A0A1I5MVL0"/>
<dbReference type="RefSeq" id="WP_092011459.1">
    <property type="nucleotide sequence ID" value="NZ_JBHUFO010000032.1"/>
</dbReference>